<dbReference type="PANTHER" id="PTHR28152">
    <property type="entry name" value="HYDROXYACYL-THIOESTER DEHYDRATASE TYPE 2, MITOCHONDRIAL"/>
    <property type="match status" value="1"/>
</dbReference>
<dbReference type="GO" id="GO:0019171">
    <property type="term" value="F:(3R)-hydroxyacyl-[acyl-carrier-protein] dehydratase activity"/>
    <property type="evidence" value="ECO:0007669"/>
    <property type="project" value="TreeGrafter"/>
</dbReference>
<keyword evidence="3" id="KW-1185">Reference proteome</keyword>
<evidence type="ECO:0000313" key="2">
    <source>
        <dbReference type="EMBL" id="SEM36435.1"/>
    </source>
</evidence>
<evidence type="ECO:0000313" key="3">
    <source>
        <dbReference type="Proteomes" id="UP000199582"/>
    </source>
</evidence>
<dbReference type="STRING" id="1287727.SAMN05443999_12312"/>
<dbReference type="InterPro" id="IPR039569">
    <property type="entry name" value="FAS1-like_DH_region"/>
</dbReference>
<dbReference type="AlphaFoldDB" id="A0A1H7XRY8"/>
<dbReference type="EMBL" id="FOAG01000023">
    <property type="protein sequence ID" value="SEM36435.1"/>
    <property type="molecule type" value="Genomic_DNA"/>
</dbReference>
<dbReference type="Proteomes" id="UP000199582">
    <property type="component" value="Unassembled WGS sequence"/>
</dbReference>
<dbReference type="OrthoDB" id="7183822at2"/>
<dbReference type="Pfam" id="PF13452">
    <property type="entry name" value="FAS1_DH_region"/>
    <property type="match status" value="1"/>
</dbReference>
<sequence length="276" mass="30629">MDIDHLRKWIGREERACETISERLVQQFAATFDLEIDVAPREPTPLMIHWCLEQNAVQLAMLGRDGHPKRGTFLPPVSLPRRMWAGGAVTFEAPMRIGDLVERRSRIADVTMKEGRSGSLCFVTVAHAYSVDGQPVISERQDIVYRGERTAVGEGTAPEPAAQGAYSRRIVPWPPFLMRYSAVTFNAHRIHYDLAYAQEVEGYAGLIVHGPLQATLLCQYAAALHGSTPKRFSFRSLAPITDQADFVINAEEAEGGLRLWTAQVGGPVAMQAEATW</sequence>
<dbReference type="InterPro" id="IPR029069">
    <property type="entry name" value="HotDog_dom_sf"/>
</dbReference>
<reference evidence="2 3" key="1">
    <citation type="submission" date="2016-10" db="EMBL/GenBank/DDBJ databases">
        <authorList>
            <person name="de Groot N.N."/>
        </authorList>
    </citation>
    <scope>NUCLEOTIDE SEQUENCE [LARGE SCALE GENOMIC DNA]</scope>
    <source>
        <strain evidence="2 3">DSM 100674</strain>
    </source>
</reference>
<dbReference type="SUPFAM" id="SSF54637">
    <property type="entry name" value="Thioesterase/thiol ester dehydrase-isomerase"/>
    <property type="match status" value="2"/>
</dbReference>
<proteinExistence type="predicted"/>
<dbReference type="Gene3D" id="3.10.129.10">
    <property type="entry name" value="Hotdog Thioesterase"/>
    <property type="match status" value="2"/>
</dbReference>
<feature type="domain" description="FAS1-like dehydratase" evidence="1">
    <location>
        <begin position="73"/>
        <end position="137"/>
    </location>
</feature>
<protein>
    <submittedName>
        <fullName evidence="2">3-methylfumaryl-CoA hydratase</fullName>
    </submittedName>
</protein>
<gene>
    <name evidence="2" type="ORF">SAMN05443999_12312</name>
</gene>
<organism evidence="2 3">
    <name type="scientific">Roseovarius azorensis</name>
    <dbReference type="NCBI Taxonomy" id="1287727"/>
    <lineage>
        <taxon>Bacteria</taxon>
        <taxon>Pseudomonadati</taxon>
        <taxon>Pseudomonadota</taxon>
        <taxon>Alphaproteobacteria</taxon>
        <taxon>Rhodobacterales</taxon>
        <taxon>Roseobacteraceae</taxon>
        <taxon>Roseovarius</taxon>
    </lineage>
</organism>
<evidence type="ECO:0000259" key="1">
    <source>
        <dbReference type="Pfam" id="PF13452"/>
    </source>
</evidence>
<dbReference type="RefSeq" id="WP_093039341.1">
    <property type="nucleotide sequence ID" value="NZ_FOAG01000023.1"/>
</dbReference>
<name>A0A1H7XRY8_9RHOB</name>
<dbReference type="PANTHER" id="PTHR28152:SF1">
    <property type="entry name" value="HYDROXYACYL-THIOESTER DEHYDRATASE TYPE 2, MITOCHONDRIAL"/>
    <property type="match status" value="1"/>
</dbReference>
<accession>A0A1H7XRY8</accession>
<dbReference type="InterPro" id="IPR052741">
    <property type="entry name" value="Mitochondrial_HTD2"/>
</dbReference>